<proteinExistence type="predicted"/>
<dbReference type="OrthoDB" id="2919059at2759"/>
<dbReference type="Proteomes" id="UP000320762">
    <property type="component" value="Unassembled WGS sequence"/>
</dbReference>
<feature type="region of interest" description="Disordered" evidence="1">
    <location>
        <begin position="857"/>
        <end position="904"/>
    </location>
</feature>
<feature type="compositionally biased region" description="Basic and acidic residues" evidence="1">
    <location>
        <begin position="815"/>
        <end position="824"/>
    </location>
</feature>
<keyword evidence="2" id="KW-0812">Transmembrane</keyword>
<feature type="region of interest" description="Disordered" evidence="1">
    <location>
        <begin position="160"/>
        <end position="208"/>
    </location>
</feature>
<evidence type="ECO:0000313" key="4">
    <source>
        <dbReference type="Proteomes" id="UP000320762"/>
    </source>
</evidence>
<gene>
    <name evidence="3" type="ORF">BD626DRAFT_585809</name>
</gene>
<protein>
    <submittedName>
        <fullName evidence="3">Uncharacterized protein</fullName>
    </submittedName>
</protein>
<reference evidence="3 4" key="1">
    <citation type="journal article" date="2019" name="New Phytol.">
        <title>Comparative genomics reveals unique wood-decay strategies and fruiting body development in the Schizophyllaceae.</title>
        <authorList>
            <person name="Almasi E."/>
            <person name="Sahu N."/>
            <person name="Krizsan K."/>
            <person name="Balint B."/>
            <person name="Kovacs G.M."/>
            <person name="Kiss B."/>
            <person name="Cseklye J."/>
            <person name="Drula E."/>
            <person name="Henrissat B."/>
            <person name="Nagy I."/>
            <person name="Chovatia M."/>
            <person name="Adam C."/>
            <person name="LaButti K."/>
            <person name="Lipzen A."/>
            <person name="Riley R."/>
            <person name="Grigoriev I.V."/>
            <person name="Nagy L.G."/>
        </authorList>
    </citation>
    <scope>NUCLEOTIDE SEQUENCE [LARGE SCALE GENOMIC DNA]</scope>
    <source>
        <strain evidence="3 4">NL-1724</strain>
    </source>
</reference>
<keyword evidence="2" id="KW-1133">Transmembrane helix</keyword>
<evidence type="ECO:0000256" key="2">
    <source>
        <dbReference type="SAM" id="Phobius"/>
    </source>
</evidence>
<evidence type="ECO:0000256" key="1">
    <source>
        <dbReference type="SAM" id="MobiDB-lite"/>
    </source>
</evidence>
<dbReference type="AlphaFoldDB" id="A0A550C2X9"/>
<sequence length="1214" mass="133737">MTDGAFQQPIGTPVKPHIINAPEEWPSVTHNLTRSLALIQENMDDFQRVVIDSNDTLHAMCTSIMVAAKAVERMRSQIADEDSLPHLGRDSHTTILGPVVPEILQNVLPDTVLHFEPTYATATYPCQFDDPCTCLLPALSRATAILTAPVALLDDLPVESEGEVPGEERPLGDGAQPTDLPGTAAGKKRAERNSATASKRSAPAQDGTSFEALMIQPDDWRHPFSNAHLLSPHRSHSRVPFALLCIAEEDSIYALMCSALMQRRVFGVHEPLLGFAFIRKSHLLRLIIGWLEPHPSHLCDHGLGVFDVSDPGSMWALTIFLLSLREAIDACAHAAAEHTADTLRSLLAADNRDWRVDLVREAGTIGDSSCHVRVAQWLDQYEIPERVTRANSSSGSSSTSTDAAAFSSALQARLTKEAPMVQEVARYKKSASTAAKEPSETSRKTGQGEGDDDQQKVTLSEEILCDRGVVFGSYPPRYMKEGTMNPGGALEFIHKTVLLPSLCDFLPVPQDKHNGFTNCEHKFDVANLNFERLTTPGATFSTFSGDNFASWKKHHEELAVEQAIRHFSGASLLTELTSQERSLLVEKLPYVLHVSGEVRRGNLLVWDSTEAEARHAWDAVIAEYMRSVEQGYKLHHRLERQTPLPKNIVFEMTRREDCNTGIHNQFSFYFDDQRDFVAIPYNAAKAVKSLPTVPLDHPDRERLNVLRTHAIDKLKAYSQGHSDLVNARTGRLGIARGTMQKRDHTLEAAKHNVEVRAIGNFEYGVCDAVAFAEVPAAFELQKASKRQTDDKLKTIKDFAVIGQAVEPKAWASAAKVDEPDESPKAVKPPTSLLEDAREIMATLGPDHHIASLIHSTASNTASDPTIERTTTAQPPKRQSSRLATTSAPTAVKTGAPAPPVTDSEPLPKALEQESGHELMSLNLPIIYFEYKRGQASPSQGMNQARFYLLAAISFYAAIGMFNVVVFAVATVGSKGRLLCAWAKKGDPKWTANQEKIDVLHHIIDTNCPEWDLADSSAMIRFATFLVLLRERYVPKVVEQFDKEKFQAAWRADPSQFDWTMHQQRQTAEWQAVNKQYKEAVELSKYKLYQAFALVLVAHGTSTKQSIVTPEVLNIALVANVGPLGTCPFEVKTLVTGSLDAITVATDPTTLVTSSAFSAMTLVTPPPNPMILVAPGPTSKTCTMTSAGHISSDNGGEYEDERHVFISNRIFFLRT</sequence>
<evidence type="ECO:0000313" key="3">
    <source>
        <dbReference type="EMBL" id="TRM59144.1"/>
    </source>
</evidence>
<feature type="transmembrane region" description="Helical" evidence="2">
    <location>
        <begin position="946"/>
        <end position="968"/>
    </location>
</feature>
<feature type="compositionally biased region" description="Polar residues" evidence="1">
    <location>
        <begin position="857"/>
        <end position="888"/>
    </location>
</feature>
<dbReference type="EMBL" id="VDMD01000030">
    <property type="protein sequence ID" value="TRM59144.1"/>
    <property type="molecule type" value="Genomic_DNA"/>
</dbReference>
<keyword evidence="2" id="KW-0472">Membrane</keyword>
<name>A0A550C2X9_9AGAR</name>
<accession>A0A550C2X9</accession>
<feature type="region of interest" description="Disordered" evidence="1">
    <location>
        <begin position="429"/>
        <end position="458"/>
    </location>
</feature>
<feature type="region of interest" description="Disordered" evidence="1">
    <location>
        <begin position="812"/>
        <end position="832"/>
    </location>
</feature>
<keyword evidence="4" id="KW-1185">Reference proteome</keyword>
<comment type="caution">
    <text evidence="3">The sequence shown here is derived from an EMBL/GenBank/DDBJ whole genome shotgun (WGS) entry which is preliminary data.</text>
</comment>
<organism evidence="3 4">
    <name type="scientific">Schizophyllum amplum</name>
    <dbReference type="NCBI Taxonomy" id="97359"/>
    <lineage>
        <taxon>Eukaryota</taxon>
        <taxon>Fungi</taxon>
        <taxon>Dikarya</taxon>
        <taxon>Basidiomycota</taxon>
        <taxon>Agaricomycotina</taxon>
        <taxon>Agaricomycetes</taxon>
        <taxon>Agaricomycetidae</taxon>
        <taxon>Agaricales</taxon>
        <taxon>Schizophyllaceae</taxon>
        <taxon>Schizophyllum</taxon>
    </lineage>
</organism>